<dbReference type="AlphaFoldDB" id="A0A3P7IYG3"/>
<evidence type="ECO:0000313" key="2">
    <source>
        <dbReference type="Proteomes" id="UP000270094"/>
    </source>
</evidence>
<proteinExistence type="predicted"/>
<dbReference type="Proteomes" id="UP000270094">
    <property type="component" value="Unassembled WGS sequence"/>
</dbReference>
<accession>A0A3P7IYG3</accession>
<dbReference type="EMBL" id="UYYB01024591">
    <property type="protein sequence ID" value="VDM72269.1"/>
    <property type="molecule type" value="Genomic_DNA"/>
</dbReference>
<name>A0A3P7IYG3_STRVU</name>
<evidence type="ECO:0000313" key="1">
    <source>
        <dbReference type="EMBL" id="VDM72269.1"/>
    </source>
</evidence>
<protein>
    <submittedName>
        <fullName evidence="1">Uncharacterized protein</fullName>
    </submittedName>
</protein>
<gene>
    <name evidence="1" type="ORF">SVUK_LOCUS7267</name>
</gene>
<keyword evidence="2" id="KW-1185">Reference proteome</keyword>
<organism evidence="1 2">
    <name type="scientific">Strongylus vulgaris</name>
    <name type="common">Blood worm</name>
    <dbReference type="NCBI Taxonomy" id="40348"/>
    <lineage>
        <taxon>Eukaryota</taxon>
        <taxon>Metazoa</taxon>
        <taxon>Ecdysozoa</taxon>
        <taxon>Nematoda</taxon>
        <taxon>Chromadorea</taxon>
        <taxon>Rhabditida</taxon>
        <taxon>Rhabditina</taxon>
        <taxon>Rhabditomorpha</taxon>
        <taxon>Strongyloidea</taxon>
        <taxon>Strongylidae</taxon>
        <taxon>Strongylus</taxon>
    </lineage>
</organism>
<sequence>MSVAKGVVMTDVRKDPDARIAVKKKSVRNVTVTRIEKKIETGIEIARTVIGIEWKSSKK</sequence>
<reference evidence="1 2" key="1">
    <citation type="submission" date="2018-11" db="EMBL/GenBank/DDBJ databases">
        <authorList>
            <consortium name="Pathogen Informatics"/>
        </authorList>
    </citation>
    <scope>NUCLEOTIDE SEQUENCE [LARGE SCALE GENOMIC DNA]</scope>
</reference>